<dbReference type="SMART" id="SM00382">
    <property type="entry name" value="AAA"/>
    <property type="match status" value="2"/>
</dbReference>
<dbReference type="OMA" id="MIMYEFL"/>
<evidence type="ECO:0000256" key="6">
    <source>
        <dbReference type="ARBA" id="ARBA00022840"/>
    </source>
</evidence>
<dbReference type="PROSITE" id="PS00211">
    <property type="entry name" value="ABC_TRANSPORTER_1"/>
    <property type="match status" value="1"/>
</dbReference>
<protein>
    <submittedName>
        <fullName evidence="12">ABC transporter</fullName>
    </submittedName>
</protein>
<dbReference type="InterPro" id="IPR010929">
    <property type="entry name" value="PDR_CDR_ABC"/>
</dbReference>
<dbReference type="GO" id="GO:0005524">
    <property type="term" value="F:ATP binding"/>
    <property type="evidence" value="ECO:0007669"/>
    <property type="project" value="UniProtKB-KW"/>
</dbReference>
<dbReference type="GO" id="GO:0016887">
    <property type="term" value="F:ATP hydrolysis activity"/>
    <property type="evidence" value="ECO:0007669"/>
    <property type="project" value="InterPro"/>
</dbReference>
<dbReference type="InterPro" id="IPR027417">
    <property type="entry name" value="P-loop_NTPase"/>
</dbReference>
<keyword evidence="6" id="KW-0067">ATP-binding</keyword>
<dbReference type="CDD" id="cd03233">
    <property type="entry name" value="ABCG_PDR_domain1"/>
    <property type="match status" value="1"/>
</dbReference>
<feature type="transmembrane region" description="Helical" evidence="10">
    <location>
        <begin position="498"/>
        <end position="520"/>
    </location>
</feature>
<comment type="similarity">
    <text evidence="2">Belongs to the ABC transporter superfamily. ABCG family. PDR (TC 3.A.1.205) subfamily.</text>
</comment>
<feature type="domain" description="ABC transporter" evidence="11">
    <location>
        <begin position="802"/>
        <end position="1045"/>
    </location>
</feature>
<feature type="transmembrane region" description="Helical" evidence="10">
    <location>
        <begin position="1204"/>
        <end position="1229"/>
    </location>
</feature>
<accession>A0A084GC38</accession>
<comment type="caution">
    <text evidence="12">The sequence shown here is derived from an EMBL/GenBank/DDBJ whole genome shotgun (WGS) entry which is preliminary data.</text>
</comment>
<feature type="domain" description="ABC transporter" evidence="11">
    <location>
        <begin position="100"/>
        <end position="354"/>
    </location>
</feature>
<proteinExistence type="inferred from homology"/>
<feature type="transmembrane region" description="Helical" evidence="10">
    <location>
        <begin position="532"/>
        <end position="565"/>
    </location>
</feature>
<evidence type="ECO:0000256" key="4">
    <source>
        <dbReference type="ARBA" id="ARBA00022692"/>
    </source>
</evidence>
<reference evidence="12 13" key="1">
    <citation type="journal article" date="2014" name="Genome Announc.">
        <title>Draft genome sequence of the pathogenic fungus Scedosporium apiospermum.</title>
        <authorList>
            <person name="Vandeputte P."/>
            <person name="Ghamrawi S."/>
            <person name="Rechenmann M."/>
            <person name="Iltis A."/>
            <person name="Giraud S."/>
            <person name="Fleury M."/>
            <person name="Thornton C."/>
            <person name="Delhaes L."/>
            <person name="Meyer W."/>
            <person name="Papon N."/>
            <person name="Bouchara J.P."/>
        </authorList>
    </citation>
    <scope>NUCLEOTIDE SEQUENCE [LARGE SCALE GENOMIC DNA]</scope>
    <source>
        <strain evidence="12 13">IHEM 14462</strain>
    </source>
</reference>
<dbReference type="Proteomes" id="UP000028545">
    <property type="component" value="Unassembled WGS sequence"/>
</dbReference>
<dbReference type="Gene3D" id="3.40.50.300">
    <property type="entry name" value="P-loop containing nucleotide triphosphate hydrolases"/>
    <property type="match status" value="2"/>
</dbReference>
<feature type="transmembrane region" description="Helical" evidence="10">
    <location>
        <begin position="604"/>
        <end position="624"/>
    </location>
</feature>
<evidence type="ECO:0000259" key="11">
    <source>
        <dbReference type="PROSITE" id="PS50893"/>
    </source>
</evidence>
<feature type="region of interest" description="Disordered" evidence="9">
    <location>
        <begin position="754"/>
        <end position="790"/>
    </location>
</feature>
<keyword evidence="8 10" id="KW-0472">Membrane</keyword>
<feature type="compositionally biased region" description="Polar residues" evidence="9">
    <location>
        <begin position="769"/>
        <end position="790"/>
    </location>
</feature>
<dbReference type="OrthoDB" id="245989at2759"/>
<name>A0A084GC38_PSEDA</name>
<keyword evidence="3" id="KW-0813">Transport</keyword>
<feature type="transmembrane region" description="Helical" evidence="10">
    <location>
        <begin position="1397"/>
        <end position="1419"/>
    </location>
</feature>
<evidence type="ECO:0000256" key="5">
    <source>
        <dbReference type="ARBA" id="ARBA00022741"/>
    </source>
</evidence>
<feature type="transmembrane region" description="Helical" evidence="10">
    <location>
        <begin position="1162"/>
        <end position="1183"/>
    </location>
</feature>
<dbReference type="Pfam" id="PF01061">
    <property type="entry name" value="ABC2_membrane"/>
    <property type="match status" value="2"/>
</dbReference>
<dbReference type="SUPFAM" id="SSF52540">
    <property type="entry name" value="P-loop containing nucleoside triphosphate hydrolases"/>
    <property type="match status" value="2"/>
</dbReference>
<dbReference type="EMBL" id="JOWA01000086">
    <property type="protein sequence ID" value="KEZ44900.1"/>
    <property type="molecule type" value="Genomic_DNA"/>
</dbReference>
<dbReference type="GeneID" id="27721314"/>
<dbReference type="PROSITE" id="PS50893">
    <property type="entry name" value="ABC_TRANSPORTER_2"/>
    <property type="match status" value="2"/>
</dbReference>
<evidence type="ECO:0000256" key="1">
    <source>
        <dbReference type="ARBA" id="ARBA00004141"/>
    </source>
</evidence>
<dbReference type="InterPro" id="IPR013525">
    <property type="entry name" value="ABC2_TM"/>
</dbReference>
<evidence type="ECO:0000256" key="8">
    <source>
        <dbReference type="ARBA" id="ARBA00023136"/>
    </source>
</evidence>
<dbReference type="Pfam" id="PF06422">
    <property type="entry name" value="PDR_CDR"/>
    <property type="match status" value="1"/>
</dbReference>
<dbReference type="GO" id="GO:0140359">
    <property type="term" value="F:ABC-type transporter activity"/>
    <property type="evidence" value="ECO:0007669"/>
    <property type="project" value="InterPro"/>
</dbReference>
<keyword evidence="7 10" id="KW-1133">Transmembrane helix</keyword>
<dbReference type="InterPro" id="IPR003439">
    <property type="entry name" value="ABC_transporter-like_ATP-bd"/>
</dbReference>
<dbReference type="InterPro" id="IPR034001">
    <property type="entry name" value="ABCG_PDR_1"/>
</dbReference>
<sequence>MASSDELWRTISAESYLGETEYQREIYDTGVDTTTGIAHAQPDEKIDSTAISIKSFYDKTRDPNEKPPRLGLTWTDLSVRGVAGGLRVHENVLSQFNTPRRFKEARQNKAHKDLRIILDRVHGCVKPGEMLLVLGRPGSGCTSLLNILANRRYGYEEIEGKVRFGAMDEVQARQYRGRIVMNTENDFFFPTLTVDQTVEFATKMKIPHDSCPIPADFATPKEYRNAVKTFILRTLGIFHTSDTMVGNEFIRGVSGGERKRVSIAEVLATDASIYCWDNSTRGLDASNALEWTRAVRAMTDILGLTTIATLYQPGNGIYNLFDKVLVLDGGKEIFYGRREEARPFMESLGFVCAGGANIGDFLTGVTVPSERQVRPDKRASFPRSAVEIEAIYDKSEIRMRMAKEYSYGESDAAVSNTKSFQDSVAHTKSASLAHTSPFTVSFAQQVRALTARQYQLLWGDKATLGIKQASTLIQALIAGSLFYNAPANSHGLFIKGGALFWSTLYHCLVAMSETIATFFGRPILSKHKEFAFYHPAAFCLAQIAADIPPLFVQVTVFGIIVYWMAGLRETAGAFFTYWLLIFSNSFCMTAFFRLCGAAFPTFDAASKVSGFVINAVATYTGFMIPKPEMHPWFVWIYWINPLAYTYEALAANEFHNTVIPCVDNNLVPSGDGYTDSNFAACTGVRGATPGATFVTGDQYLDSLSYSRSHLWRNFGIVWAWAALFISLTIFFTTRWRTYIGGGIHLVPRERMARNKPLAPKKDEEFQAGSGYQSTARSENSVKAEPNNSDVSGNSLMRNASVFTWKNLSYTVKTPSGDLRLLDNVSGWVKPGMLGALMGSSGAGKTTLMDVLAQRKTKGTITGSVLVDGRELPVSFQRSAGYCEQFDVHEPFSTVREALEFSALLRQRRDTPDKEKLAYVDTVIDLLELRDIEHSLIGRPGVGLSVEQRKRVSVGIELVAKPGILIFLDEPTSGLDGQAAYNIMRFLRKLASAGQSVLCTIHQPSEQIFSQFDTLLLLAEGGKTVYLGDIGPGAATLKGYFARHGAPCPPDANPAEHMIDVVSGVEHEKDWHQVWLHSSEYEQAMAYLDSMIRTAASNPPGVADDGHEFAASMATQTKVVTRRMNVTLYRNTDYVMNKIVLHIMSGLFNGFTFWQIGNSIKDLQNALFAIFNFLFVAPGVIAQLQPLFIDRRDMFEIREKKSKTYHWAPFVTGLILSEVPYLIVSGFLYYVTFYFTVGFPTEANKAGGVFFVMIMYEFLYTGIGQFIAAYAPNAIFASLVNPLLISILVSFCGVLVPYSQLQAFWRYWMYYIDPFTYLMGSLINFALFGRPIECEESELAIFNPPENSTCIDFLSAYLQGAGSGANLLNPDATSGCRVCQYASGTDYLRTLNLKASYYAWRDAGIVVGFVFSSYGLVYGLMKLRTRATKKVE</sequence>
<dbReference type="HOGENOM" id="CLU_000604_35_0_1"/>
<evidence type="ECO:0000256" key="7">
    <source>
        <dbReference type="ARBA" id="ARBA00022989"/>
    </source>
</evidence>
<feature type="transmembrane region" description="Helical" evidence="10">
    <location>
        <begin position="710"/>
        <end position="731"/>
    </location>
</feature>
<comment type="subcellular location">
    <subcellularLocation>
        <location evidence="1">Membrane</location>
        <topology evidence="1">Multi-pass membrane protein</topology>
    </subcellularLocation>
</comment>
<evidence type="ECO:0000256" key="2">
    <source>
        <dbReference type="ARBA" id="ARBA00006012"/>
    </source>
</evidence>
<dbReference type="InterPro" id="IPR017871">
    <property type="entry name" value="ABC_transporter-like_CS"/>
</dbReference>
<keyword evidence="13" id="KW-1185">Reference proteome</keyword>
<dbReference type="InterPro" id="IPR034003">
    <property type="entry name" value="ABCG_PDR_2"/>
</dbReference>
<feature type="transmembrane region" description="Helical" evidence="10">
    <location>
        <begin position="1282"/>
        <end position="1300"/>
    </location>
</feature>
<dbReference type="RefSeq" id="XP_016644699.1">
    <property type="nucleotide sequence ID" value="XM_016785323.1"/>
</dbReference>
<feature type="transmembrane region" description="Helical" evidence="10">
    <location>
        <begin position="571"/>
        <end position="592"/>
    </location>
</feature>
<keyword evidence="5" id="KW-0547">Nucleotide-binding</keyword>
<organism evidence="12 13">
    <name type="scientific">Pseudallescheria apiosperma</name>
    <name type="common">Scedosporium apiospermum</name>
    <dbReference type="NCBI Taxonomy" id="563466"/>
    <lineage>
        <taxon>Eukaryota</taxon>
        <taxon>Fungi</taxon>
        <taxon>Dikarya</taxon>
        <taxon>Ascomycota</taxon>
        <taxon>Pezizomycotina</taxon>
        <taxon>Sordariomycetes</taxon>
        <taxon>Hypocreomycetidae</taxon>
        <taxon>Microascales</taxon>
        <taxon>Microascaceae</taxon>
        <taxon>Scedosporium</taxon>
    </lineage>
</organism>
<dbReference type="Pfam" id="PF00005">
    <property type="entry name" value="ABC_tran"/>
    <property type="match status" value="2"/>
</dbReference>
<dbReference type="InterPro" id="IPR003593">
    <property type="entry name" value="AAA+_ATPase"/>
</dbReference>
<evidence type="ECO:0000313" key="13">
    <source>
        <dbReference type="Proteomes" id="UP000028545"/>
    </source>
</evidence>
<keyword evidence="4 10" id="KW-0812">Transmembrane</keyword>
<dbReference type="CDD" id="cd03232">
    <property type="entry name" value="ABCG_PDR_domain2"/>
    <property type="match status" value="1"/>
</dbReference>
<dbReference type="Pfam" id="PF19055">
    <property type="entry name" value="ABC2_membrane_7"/>
    <property type="match status" value="1"/>
</dbReference>
<dbReference type="GO" id="GO:0016020">
    <property type="term" value="C:membrane"/>
    <property type="evidence" value="ECO:0007669"/>
    <property type="project" value="UniProtKB-SubCell"/>
</dbReference>
<dbReference type="KEGG" id="sapo:SAPIO_CDS2242"/>
<dbReference type="FunFam" id="3.40.50.300:FF:000054">
    <property type="entry name" value="ABC multidrug transporter atrF"/>
    <property type="match status" value="1"/>
</dbReference>
<evidence type="ECO:0000256" key="3">
    <source>
        <dbReference type="ARBA" id="ARBA00022448"/>
    </source>
</evidence>
<evidence type="ECO:0000256" key="10">
    <source>
        <dbReference type="SAM" id="Phobius"/>
    </source>
</evidence>
<dbReference type="InterPro" id="IPR043926">
    <property type="entry name" value="ABCG_dom"/>
</dbReference>
<feature type="transmembrane region" description="Helical" evidence="10">
    <location>
        <begin position="1249"/>
        <end position="1270"/>
    </location>
</feature>
<dbReference type="VEuPathDB" id="FungiDB:SAPIO_CDS2242"/>
<evidence type="ECO:0000256" key="9">
    <source>
        <dbReference type="SAM" id="MobiDB-lite"/>
    </source>
</evidence>
<feature type="transmembrane region" description="Helical" evidence="10">
    <location>
        <begin position="1138"/>
        <end position="1156"/>
    </location>
</feature>
<gene>
    <name evidence="12" type="ORF">SAPIO_CDS2242</name>
</gene>
<dbReference type="PANTHER" id="PTHR19241">
    <property type="entry name" value="ATP-BINDING CASSETTE TRANSPORTER"/>
    <property type="match status" value="1"/>
</dbReference>
<evidence type="ECO:0000313" key="12">
    <source>
        <dbReference type="EMBL" id="KEZ44900.1"/>
    </source>
</evidence>